<evidence type="ECO:0008006" key="4">
    <source>
        <dbReference type="Google" id="ProtNLM"/>
    </source>
</evidence>
<evidence type="ECO:0000313" key="3">
    <source>
        <dbReference type="Proteomes" id="UP001595379"/>
    </source>
</evidence>
<reference evidence="3" key="1">
    <citation type="journal article" date="2019" name="Int. J. Syst. Evol. Microbiol.">
        <title>The Global Catalogue of Microorganisms (GCM) 10K type strain sequencing project: providing services to taxonomists for standard genome sequencing and annotation.</title>
        <authorList>
            <consortium name="The Broad Institute Genomics Platform"/>
            <consortium name="The Broad Institute Genome Sequencing Center for Infectious Disease"/>
            <person name="Wu L."/>
            <person name="Ma J."/>
        </authorList>
    </citation>
    <scope>NUCLEOTIDE SEQUENCE [LARGE SCALE GENOMIC DNA]</scope>
    <source>
        <strain evidence="3">KCTC 52487</strain>
    </source>
</reference>
<gene>
    <name evidence="2" type="ORF">ACFOOR_07310</name>
</gene>
<protein>
    <recommendedName>
        <fullName evidence="4">Lipoprotein</fullName>
    </recommendedName>
</protein>
<keyword evidence="3" id="KW-1185">Reference proteome</keyword>
<comment type="caution">
    <text evidence="2">The sequence shown here is derived from an EMBL/GenBank/DDBJ whole genome shotgun (WGS) entry which is preliminary data.</text>
</comment>
<keyword evidence="1" id="KW-0732">Signal</keyword>
<feature type="chain" id="PRO_5046909480" description="Lipoprotein" evidence="1">
    <location>
        <begin position="21"/>
        <end position="145"/>
    </location>
</feature>
<name>A0ABV6ZWQ2_9PROT</name>
<dbReference type="Proteomes" id="UP001595379">
    <property type="component" value="Unassembled WGS sequence"/>
</dbReference>
<sequence>MKFRHLILTAAAAGLLAACATTEGYRQQTALFVGAHSDALLLEWGSPVAQDRLSDGSEVWTYYREFDHSAPGGNRPVTRTRTITYEDEDGNVRTRTESYTDYVYEPPRYWTTECETRFIIGRDGIVRDFRFVGDACVAEEIEPSA</sequence>
<feature type="signal peptide" evidence="1">
    <location>
        <begin position="1"/>
        <end position="20"/>
    </location>
</feature>
<dbReference type="EMBL" id="JBHRSV010000012">
    <property type="protein sequence ID" value="MFC2925910.1"/>
    <property type="molecule type" value="Genomic_DNA"/>
</dbReference>
<accession>A0ABV6ZWQ2</accession>
<dbReference type="RefSeq" id="WP_343164902.1">
    <property type="nucleotide sequence ID" value="NZ_JBHRSV010000012.1"/>
</dbReference>
<evidence type="ECO:0000313" key="2">
    <source>
        <dbReference type="EMBL" id="MFC2925910.1"/>
    </source>
</evidence>
<proteinExistence type="predicted"/>
<evidence type="ECO:0000256" key="1">
    <source>
        <dbReference type="SAM" id="SignalP"/>
    </source>
</evidence>
<dbReference type="PROSITE" id="PS51257">
    <property type="entry name" value="PROKAR_LIPOPROTEIN"/>
    <property type="match status" value="1"/>
</dbReference>
<organism evidence="2 3">
    <name type="scientific">Hyphobacterium vulgare</name>
    <dbReference type="NCBI Taxonomy" id="1736751"/>
    <lineage>
        <taxon>Bacteria</taxon>
        <taxon>Pseudomonadati</taxon>
        <taxon>Pseudomonadota</taxon>
        <taxon>Alphaproteobacteria</taxon>
        <taxon>Maricaulales</taxon>
        <taxon>Maricaulaceae</taxon>
        <taxon>Hyphobacterium</taxon>
    </lineage>
</organism>